<accession>A0ABM6JY65</accession>
<sequence length="339" mass="36430">MVKRGVLTFHSKPSIYATGVTAGPLENKKSVFAQQFDKLYEDERCDLPTNEDGHKQLMYDAVLIALSKAKKQPEKIDFFLTGDLVNQMTPSNFTAHALAIPYIGLFSACATSVSSMITAALLADAKQANWIMAGSSSQHNAIERQFRYPLEYGSQKKATAQWTVTAAGAVLIGQHKQGTPVITCATVGKVIDMGMTDPLNMGSAMAPAACDTLMNHLTGHDRTIDDYDTIITGDLGSNGFKILKALANENGLPHTKNFRDAGEEFYGNDPSFKAGASGSGCSAAVFLSDVYQKMLTGEYKRVLLLATGALLSPLSFQQGDTIPCIAHAIELSMDEVTAE</sequence>
<organism evidence="1 2">
    <name type="scientific">Sporosarcina ureae</name>
    <dbReference type="NCBI Taxonomy" id="1571"/>
    <lineage>
        <taxon>Bacteria</taxon>
        <taxon>Bacillati</taxon>
        <taxon>Bacillota</taxon>
        <taxon>Bacilli</taxon>
        <taxon>Bacillales</taxon>
        <taxon>Caryophanaceae</taxon>
        <taxon>Sporosarcina</taxon>
    </lineage>
</organism>
<evidence type="ECO:0000313" key="1">
    <source>
        <dbReference type="EMBL" id="ARF15154.1"/>
    </source>
</evidence>
<dbReference type="Pfam" id="PF07451">
    <property type="entry name" value="SpoVAD"/>
    <property type="match status" value="1"/>
</dbReference>
<dbReference type="InterPro" id="IPR010894">
    <property type="entry name" value="SpoVAD"/>
</dbReference>
<dbReference type="RefSeq" id="WP_029052464.1">
    <property type="nucleotide sequence ID" value="NZ_CP015108.1"/>
</dbReference>
<evidence type="ECO:0000313" key="2">
    <source>
        <dbReference type="Proteomes" id="UP000192486"/>
    </source>
</evidence>
<keyword evidence="2" id="KW-1185">Reference proteome</keyword>
<dbReference type="EMBL" id="CP015108">
    <property type="protein sequence ID" value="ARF15154.1"/>
    <property type="molecule type" value="Genomic_DNA"/>
</dbReference>
<dbReference type="InterPro" id="IPR016039">
    <property type="entry name" value="Thiolase-like"/>
</dbReference>
<gene>
    <name evidence="1" type="ORF">SporoS204_13940</name>
</gene>
<dbReference type="InterPro" id="IPR038369">
    <property type="entry name" value="SpoVAD_sf"/>
</dbReference>
<dbReference type="SUPFAM" id="SSF53901">
    <property type="entry name" value="Thiolase-like"/>
    <property type="match status" value="1"/>
</dbReference>
<proteinExistence type="predicted"/>
<reference evidence="1 2" key="1">
    <citation type="submission" date="2016-04" db="EMBL/GenBank/DDBJ databases">
        <title>Comparative Genomics and Epigenetics of Sporosarcina ureae.</title>
        <authorList>
            <person name="Oliver A.S."/>
            <person name="Cooper K.K."/>
        </authorList>
    </citation>
    <scope>NUCLEOTIDE SEQUENCE [LARGE SCALE GENOMIC DNA]</scope>
    <source>
        <strain evidence="1 2">S204</strain>
    </source>
</reference>
<protein>
    <submittedName>
        <fullName evidence="1">Stage V sporulation protein AD</fullName>
    </submittedName>
</protein>
<dbReference type="Proteomes" id="UP000192486">
    <property type="component" value="Chromosome"/>
</dbReference>
<name>A0ABM6JY65_SPOUR</name>
<dbReference type="Gene3D" id="3.40.47.40">
    <property type="entry name" value="Stage V sporulation protein AD"/>
    <property type="match status" value="1"/>
</dbReference>